<dbReference type="Gene3D" id="3.40.30.10">
    <property type="entry name" value="Glutaredoxin"/>
    <property type="match status" value="1"/>
</dbReference>
<dbReference type="InterPro" id="IPR036249">
    <property type="entry name" value="Thioredoxin-like_sf"/>
</dbReference>
<dbReference type="InterPro" id="IPR051099">
    <property type="entry name" value="AGR/TXD"/>
</dbReference>
<dbReference type="KEGG" id="sku:Sulku_2737"/>
<evidence type="ECO:0000313" key="5">
    <source>
        <dbReference type="Proteomes" id="UP000008721"/>
    </source>
</evidence>
<feature type="chain" id="PRO_5003190209" description="Thioredoxin domain-containing protein" evidence="2">
    <location>
        <begin position="18"/>
        <end position="130"/>
    </location>
</feature>
<dbReference type="PANTHER" id="PTHR15337:SF11">
    <property type="entry name" value="THIOREDOXIN DOMAIN-CONTAINING PROTEIN"/>
    <property type="match status" value="1"/>
</dbReference>
<reference evidence="4 5" key="1">
    <citation type="journal article" date="2012" name="Stand. Genomic Sci.">
        <title>Complete genome sequence of the sulfur compounds oxidizing chemolithoautotroph Sulfuricurvum kujiense type strain (YK-1(T)).</title>
        <authorList>
            <person name="Han C."/>
            <person name="Kotsyurbenko O."/>
            <person name="Chertkov O."/>
            <person name="Held B."/>
            <person name="Lapidus A."/>
            <person name="Nolan M."/>
            <person name="Lucas S."/>
            <person name="Hammon N."/>
            <person name="Deshpande S."/>
            <person name="Cheng J.F."/>
            <person name="Tapia R."/>
            <person name="Goodwin L.A."/>
            <person name="Pitluck S."/>
            <person name="Liolios K."/>
            <person name="Pagani I."/>
            <person name="Ivanova N."/>
            <person name="Mavromatis K."/>
            <person name="Mikhailova N."/>
            <person name="Pati A."/>
            <person name="Chen A."/>
            <person name="Palaniappan K."/>
            <person name="Land M."/>
            <person name="Hauser L."/>
            <person name="Chang Y.J."/>
            <person name="Jeffries C.D."/>
            <person name="Brambilla E.M."/>
            <person name="Rohde M."/>
            <person name="Spring S."/>
            <person name="Sikorski J."/>
            <person name="Goker M."/>
            <person name="Woyke T."/>
            <person name="Bristow J."/>
            <person name="Eisen J.A."/>
            <person name="Markowitz V."/>
            <person name="Hugenholtz P."/>
            <person name="Kyrpides N.C."/>
            <person name="Klenk H.P."/>
            <person name="Detter J.C."/>
        </authorList>
    </citation>
    <scope>NUCLEOTIDE SEQUENCE [LARGE SCALE GENOMIC DNA]</scope>
    <source>
        <strain evidence="5">ATCC BAA-921 / DSM 16994 / JCM 11577 / YK-1</strain>
    </source>
</reference>
<geneLocation type="plasmid" evidence="4 5">
    <name>pSULKU02</name>
</geneLocation>
<evidence type="ECO:0000313" key="4">
    <source>
        <dbReference type="EMBL" id="ADR35387.1"/>
    </source>
</evidence>
<gene>
    <name evidence="4" type="ordered locus">Sulku_2737</name>
</gene>
<name>E4U3X1_SULKY</name>
<dbReference type="SUPFAM" id="SSF52833">
    <property type="entry name" value="Thioredoxin-like"/>
    <property type="match status" value="1"/>
</dbReference>
<evidence type="ECO:0000256" key="1">
    <source>
        <dbReference type="ARBA" id="ARBA00022729"/>
    </source>
</evidence>
<dbReference type="InterPro" id="IPR013766">
    <property type="entry name" value="Thioredoxin_domain"/>
</dbReference>
<dbReference type="EMBL" id="CP002357">
    <property type="protein sequence ID" value="ADR35387.1"/>
    <property type="molecule type" value="Genomic_DNA"/>
</dbReference>
<sequence length="130" mass="14771">MKKIFLALLLISSSLFAELDWAPSYEQGLAKAKKEHKIVMLMFSSKTCKMCNYMKKTVYENDDVSEYVKTFFIPVEVDIVEHPDKYGYAVFGTPTYYFLTSDGKPIGRMMVGGASPEGFLQKLKDVKQGQ</sequence>
<dbReference type="PANTHER" id="PTHR15337">
    <property type="entry name" value="ANTERIOR GRADIENT PROTEIN-RELATED"/>
    <property type="match status" value="1"/>
</dbReference>
<dbReference type="PROSITE" id="PS51352">
    <property type="entry name" value="THIOREDOXIN_2"/>
    <property type="match status" value="1"/>
</dbReference>
<evidence type="ECO:0000259" key="3">
    <source>
        <dbReference type="PROSITE" id="PS51352"/>
    </source>
</evidence>
<keyword evidence="5" id="KW-1185">Reference proteome</keyword>
<dbReference type="RefSeq" id="WP_013449998.1">
    <property type="nucleotide sequence ID" value="NC_014755.1"/>
</dbReference>
<proteinExistence type="predicted"/>
<protein>
    <recommendedName>
        <fullName evidence="3">Thioredoxin domain-containing protein</fullName>
    </recommendedName>
</protein>
<dbReference type="HOGENOM" id="CLU_090389_8_4_7"/>
<feature type="domain" description="Thioredoxin" evidence="3">
    <location>
        <begin position="8"/>
        <end position="128"/>
    </location>
</feature>
<organism evidence="4 5">
    <name type="scientific">Sulfuricurvum kujiense (strain ATCC BAA-921 / DSM 16994 / JCM 11577 / YK-1)</name>
    <dbReference type="NCBI Taxonomy" id="709032"/>
    <lineage>
        <taxon>Bacteria</taxon>
        <taxon>Pseudomonadati</taxon>
        <taxon>Campylobacterota</taxon>
        <taxon>Epsilonproteobacteria</taxon>
        <taxon>Campylobacterales</taxon>
        <taxon>Sulfurimonadaceae</taxon>
        <taxon>Sulfuricurvum</taxon>
    </lineage>
</organism>
<dbReference type="Pfam" id="PF03190">
    <property type="entry name" value="Thioredox_DsbH"/>
    <property type="match status" value="1"/>
</dbReference>
<evidence type="ECO:0000256" key="2">
    <source>
        <dbReference type="SAM" id="SignalP"/>
    </source>
</evidence>
<keyword evidence="1 2" id="KW-0732">Signal</keyword>
<dbReference type="InterPro" id="IPR004879">
    <property type="entry name" value="Ssp411-like_TRX"/>
</dbReference>
<dbReference type="OrthoDB" id="5366120at2"/>
<accession>E4U3X1</accession>
<feature type="signal peptide" evidence="2">
    <location>
        <begin position="1"/>
        <end position="17"/>
    </location>
</feature>
<dbReference type="AlphaFoldDB" id="E4U3X1"/>
<keyword evidence="4" id="KW-0614">Plasmid</keyword>
<dbReference type="Proteomes" id="UP000008721">
    <property type="component" value="Plasmid pSULKU02"/>
</dbReference>